<gene>
    <name evidence="1" type="ORF">MNV_2190011</name>
</gene>
<dbReference type="RefSeq" id="WP_143311721.1">
    <property type="nucleotide sequence ID" value="NZ_FZMP01000134.1"/>
</dbReference>
<evidence type="ECO:0000313" key="2">
    <source>
        <dbReference type="Proteomes" id="UP000218615"/>
    </source>
</evidence>
<protein>
    <submittedName>
        <fullName evidence="1">Uncharacterized protein</fullName>
    </submittedName>
</protein>
<dbReference type="EMBL" id="FZMP01000134">
    <property type="protein sequence ID" value="SNQ61005.1"/>
    <property type="molecule type" value="Genomic_DNA"/>
</dbReference>
<dbReference type="Proteomes" id="UP000218615">
    <property type="component" value="Unassembled WGS sequence"/>
</dbReference>
<evidence type="ECO:0000313" key="1">
    <source>
        <dbReference type="EMBL" id="SNQ61005.1"/>
    </source>
</evidence>
<organism evidence="1 2">
    <name type="scientific">Candidatus Methanoperedens nitratireducens</name>
    <dbReference type="NCBI Taxonomy" id="1392998"/>
    <lineage>
        <taxon>Archaea</taxon>
        <taxon>Methanobacteriati</taxon>
        <taxon>Methanobacteriota</taxon>
        <taxon>Stenosarchaea group</taxon>
        <taxon>Methanomicrobia</taxon>
        <taxon>Methanosarcinales</taxon>
        <taxon>ANME-2 cluster</taxon>
        <taxon>Candidatus Methanoperedentaceae</taxon>
        <taxon>Candidatus Methanoperedens</taxon>
    </lineage>
</organism>
<accession>A0A284VP01</accession>
<name>A0A284VP01_9EURY</name>
<proteinExistence type="predicted"/>
<keyword evidence="2" id="KW-1185">Reference proteome</keyword>
<dbReference type="AlphaFoldDB" id="A0A284VP01"/>
<sequence length="219" mass="23577">MNNNRRFLRSITASLAIFSILLMMTLPAFADKEELNIIVTPSAAIAGSTSDTYRAFFITTHVPPGGFFFLDATIPAGYEFIFPPAGNEIVTYSMSDHKADKEIIVTIISDNPTTKTVDVKFSVDGGKTFNIVQDQPINNIVIGASTLKLTEPTSTTPGFLNVSLGGIAGPITKNSVVKLKMAKGTLKNPDIPGKYIFSLVARNSPTSTPFTGEDVVRIK</sequence>
<reference evidence="2" key="1">
    <citation type="submission" date="2017-06" db="EMBL/GenBank/DDBJ databases">
        <authorList>
            <person name="Cremers G."/>
        </authorList>
    </citation>
    <scope>NUCLEOTIDE SEQUENCE [LARGE SCALE GENOMIC DNA]</scope>
</reference>